<organism evidence="1 2">
    <name type="scientific">Yoonia phaeophyticola</name>
    <dbReference type="NCBI Taxonomy" id="3137369"/>
    <lineage>
        <taxon>Bacteria</taxon>
        <taxon>Pseudomonadati</taxon>
        <taxon>Pseudomonadota</taxon>
        <taxon>Alphaproteobacteria</taxon>
        <taxon>Rhodobacterales</taxon>
        <taxon>Paracoccaceae</taxon>
        <taxon>Yoonia</taxon>
    </lineage>
</organism>
<accession>A0ABZ2V7Z1</accession>
<dbReference type="EMBL" id="CP150951">
    <property type="protein sequence ID" value="WZC48709.1"/>
    <property type="molecule type" value="Genomic_DNA"/>
</dbReference>
<gene>
    <name evidence="1" type="ORF">AABB29_18010</name>
</gene>
<dbReference type="RefSeq" id="WP_341366822.1">
    <property type="nucleotide sequence ID" value="NZ_CP150951.2"/>
</dbReference>
<dbReference type="InterPro" id="IPR028965">
    <property type="entry name" value="Imm7"/>
</dbReference>
<keyword evidence="2" id="KW-1185">Reference proteome</keyword>
<name>A0ABZ2V7Z1_9RHOB</name>
<dbReference type="Pfam" id="PF15585">
    <property type="entry name" value="Imm7"/>
    <property type="match status" value="1"/>
</dbReference>
<sequence>MIEYQGWATIREAYREEDEDDAVLDAVCAEVAERIEELAKRHWCEASFRNINGAWRLFVMGCRNHAGGDWPDVVALFEWIAAKAPGSYGILSCHDDEDSNGRDNEFQVFTLRRGGLTRSHDPYLSPYFPMVEEPPQESRYFNETLDQALIREIIRPMNLRDLGKKRYALDMFWDYRMEIQVGEAFAFDDEEPEVSVYLTLHCPRYGQVMDALTAQCPDMTWVMSGKRKKGGWGDVLRLGQVDFYRHEGRFHVTSFKDHKGTLRRERFDVRTQFERLAAIDQPNQFLEEYSFGLSKQVLATLDSCWPYLFLCTDCGMSPAEVLDYFEDPDFAQTKKAWRLKVPLDTAHVKDMRDVFLPFVQPGTGSQD</sequence>
<proteinExistence type="predicted"/>
<evidence type="ECO:0000313" key="1">
    <source>
        <dbReference type="EMBL" id="WZC48709.1"/>
    </source>
</evidence>
<protein>
    <submittedName>
        <fullName evidence="1">Imm7 family immunity protein</fullName>
    </submittedName>
</protein>
<dbReference type="Proteomes" id="UP001440612">
    <property type="component" value="Chromosome"/>
</dbReference>
<evidence type="ECO:0000313" key="2">
    <source>
        <dbReference type="Proteomes" id="UP001440612"/>
    </source>
</evidence>
<reference evidence="2" key="1">
    <citation type="submission" date="2024-04" db="EMBL/GenBank/DDBJ databases">
        <title>Phylogenomic analyses of a clade within the roseobacter group suggest taxonomic reassignments of species of the genera Aestuariivita, Citreicella, Loktanella, Nautella, Pelagibaca, Ruegeria, Thalassobius, Thiobacimonas and Tropicibacter, and the proposal o.</title>
        <authorList>
            <person name="Jeon C.O."/>
        </authorList>
    </citation>
    <scope>NUCLEOTIDE SEQUENCE [LARGE SCALE GENOMIC DNA]</scope>
    <source>
        <strain evidence="2">BS5-3</strain>
    </source>
</reference>